<protein>
    <submittedName>
        <fullName evidence="3">VanZ like family protein</fullName>
    </submittedName>
</protein>
<evidence type="ECO:0000259" key="2">
    <source>
        <dbReference type="Pfam" id="PF04892"/>
    </source>
</evidence>
<keyword evidence="4" id="KW-1185">Reference proteome</keyword>
<name>A0A1T5FQX7_9SPHI</name>
<dbReference type="EMBL" id="FUYS01000020">
    <property type="protein sequence ID" value="SKB98569.1"/>
    <property type="molecule type" value="Genomic_DNA"/>
</dbReference>
<evidence type="ECO:0000313" key="4">
    <source>
        <dbReference type="Proteomes" id="UP000190541"/>
    </source>
</evidence>
<sequence length="158" mass="18723">MRVYVNIFLKLTSILYTHLLAYTVFGARRRWYYDANEIREIGNWMPLYVKVENWPKWEPFSHSFNEFYLDLFGNIVLFIPFPFFLFFIFQVSSWKKLVVLSAGASLCIEINQYYWGIGVTDVDDLLLNTFGGLIGAGLLQTLLNNKRFQTYAYPDFRH</sequence>
<dbReference type="AlphaFoldDB" id="A0A1T5FQX7"/>
<keyword evidence="1" id="KW-1133">Transmembrane helix</keyword>
<dbReference type="PANTHER" id="PTHR36834:SF2">
    <property type="entry name" value="MEMBRANE PROTEIN"/>
    <property type="match status" value="1"/>
</dbReference>
<proteinExistence type="predicted"/>
<dbReference type="Proteomes" id="UP000190541">
    <property type="component" value="Unassembled WGS sequence"/>
</dbReference>
<dbReference type="STRING" id="623280.SAMN05660226_04149"/>
<feature type="domain" description="VanZ-like" evidence="2">
    <location>
        <begin position="14"/>
        <end position="140"/>
    </location>
</feature>
<feature type="transmembrane region" description="Helical" evidence="1">
    <location>
        <begin position="96"/>
        <end position="114"/>
    </location>
</feature>
<evidence type="ECO:0000256" key="1">
    <source>
        <dbReference type="SAM" id="Phobius"/>
    </source>
</evidence>
<dbReference type="InterPro" id="IPR006976">
    <property type="entry name" value="VanZ-like"/>
</dbReference>
<organism evidence="3 4">
    <name type="scientific">Parapedobacter luteus</name>
    <dbReference type="NCBI Taxonomy" id="623280"/>
    <lineage>
        <taxon>Bacteria</taxon>
        <taxon>Pseudomonadati</taxon>
        <taxon>Bacteroidota</taxon>
        <taxon>Sphingobacteriia</taxon>
        <taxon>Sphingobacteriales</taxon>
        <taxon>Sphingobacteriaceae</taxon>
        <taxon>Parapedobacter</taxon>
    </lineage>
</organism>
<dbReference type="PANTHER" id="PTHR36834">
    <property type="entry name" value="MEMBRANE PROTEIN-RELATED"/>
    <property type="match status" value="1"/>
</dbReference>
<keyword evidence="1" id="KW-0472">Membrane</keyword>
<dbReference type="OrthoDB" id="9805025at2"/>
<feature type="transmembrane region" description="Helical" evidence="1">
    <location>
        <begin position="7"/>
        <end position="25"/>
    </location>
</feature>
<evidence type="ECO:0000313" key="3">
    <source>
        <dbReference type="EMBL" id="SKB98569.1"/>
    </source>
</evidence>
<dbReference type="InterPro" id="IPR053150">
    <property type="entry name" value="Teicoplanin_resist-assoc"/>
</dbReference>
<reference evidence="3 4" key="1">
    <citation type="submission" date="2017-02" db="EMBL/GenBank/DDBJ databases">
        <authorList>
            <person name="Peterson S.W."/>
        </authorList>
    </citation>
    <scope>NUCLEOTIDE SEQUENCE [LARGE SCALE GENOMIC DNA]</scope>
    <source>
        <strain evidence="3 4">DSM 22899</strain>
    </source>
</reference>
<dbReference type="Pfam" id="PF04892">
    <property type="entry name" value="VanZ"/>
    <property type="match status" value="1"/>
</dbReference>
<feature type="transmembrane region" description="Helical" evidence="1">
    <location>
        <begin position="126"/>
        <end position="143"/>
    </location>
</feature>
<accession>A0A1T5FQX7</accession>
<gene>
    <name evidence="3" type="ORF">SAMN05660226_04149</name>
</gene>
<keyword evidence="1" id="KW-0812">Transmembrane</keyword>
<feature type="transmembrane region" description="Helical" evidence="1">
    <location>
        <begin position="67"/>
        <end position="89"/>
    </location>
</feature>